<proteinExistence type="predicted"/>
<keyword evidence="2" id="KW-1185">Reference proteome</keyword>
<reference evidence="1 2" key="1">
    <citation type="journal article" date="2019" name="Nat. Plants">
        <title>Genome sequencing of Musa balbisiana reveals subgenome evolution and function divergence in polyploid bananas.</title>
        <authorList>
            <person name="Yao X."/>
        </authorList>
    </citation>
    <scope>NUCLEOTIDE SEQUENCE [LARGE SCALE GENOMIC DNA]</scope>
    <source>
        <strain evidence="2">cv. DH-PKW</strain>
        <tissue evidence="1">Leaves</tissue>
    </source>
</reference>
<evidence type="ECO:0000313" key="2">
    <source>
        <dbReference type="Proteomes" id="UP000317650"/>
    </source>
</evidence>
<dbReference type="PANTHER" id="PTHR33223">
    <property type="entry name" value="CCHC-TYPE DOMAIN-CONTAINING PROTEIN"/>
    <property type="match status" value="1"/>
</dbReference>
<comment type="caution">
    <text evidence="1">The sequence shown here is derived from an EMBL/GenBank/DDBJ whole genome shotgun (WGS) entry which is preliminary data.</text>
</comment>
<protein>
    <recommendedName>
        <fullName evidence="3">Retrotransposon gag domain-containing protein</fullName>
    </recommendedName>
</protein>
<evidence type="ECO:0000313" key="1">
    <source>
        <dbReference type="EMBL" id="THU62632.1"/>
    </source>
</evidence>
<evidence type="ECO:0008006" key="3">
    <source>
        <dbReference type="Google" id="ProtNLM"/>
    </source>
</evidence>
<name>A0A4S8JMW7_MUSBA</name>
<dbReference type="Proteomes" id="UP000317650">
    <property type="component" value="Chromosome 1"/>
</dbReference>
<dbReference type="PANTHER" id="PTHR33223:SF10">
    <property type="entry name" value="AMINOTRANSFERASE-LIKE PLANT MOBILE DOMAIN-CONTAINING PROTEIN"/>
    <property type="match status" value="1"/>
</dbReference>
<accession>A0A4S8JMW7</accession>
<sequence>MDKVQREFYKSKEKLGESILVGSLFAQEIQDKSIPLNFRLLTLEAYDGGSNLAEHIVTFRAQMALYDTSDAMISDVVQRRPSSVSSFDKLVKELKLYFLASARPKPSVTMLLELRQKEDESLYLSLSPTSLLRSKGFQMPTPLWLCKHS</sequence>
<gene>
    <name evidence="1" type="ORF">C4D60_Mb01t07140</name>
</gene>
<dbReference type="AlphaFoldDB" id="A0A4S8JMW7"/>
<dbReference type="EMBL" id="PYDT01000004">
    <property type="protein sequence ID" value="THU62632.1"/>
    <property type="molecule type" value="Genomic_DNA"/>
</dbReference>
<organism evidence="1 2">
    <name type="scientific">Musa balbisiana</name>
    <name type="common">Banana</name>
    <dbReference type="NCBI Taxonomy" id="52838"/>
    <lineage>
        <taxon>Eukaryota</taxon>
        <taxon>Viridiplantae</taxon>
        <taxon>Streptophyta</taxon>
        <taxon>Embryophyta</taxon>
        <taxon>Tracheophyta</taxon>
        <taxon>Spermatophyta</taxon>
        <taxon>Magnoliopsida</taxon>
        <taxon>Liliopsida</taxon>
        <taxon>Zingiberales</taxon>
        <taxon>Musaceae</taxon>
        <taxon>Musa</taxon>
    </lineage>
</organism>